<proteinExistence type="predicted"/>
<dbReference type="Gene3D" id="3.10.620.30">
    <property type="match status" value="1"/>
</dbReference>
<dbReference type="AlphaFoldDB" id="V5SGC8"/>
<dbReference type="HOGENOM" id="CLU_092032_1_1_5"/>
<accession>V5SGC8</accession>
<dbReference type="Pfam" id="PF06035">
    <property type="entry name" value="Peptidase_C93"/>
    <property type="match status" value="1"/>
</dbReference>
<dbReference type="EMBL" id="CP006912">
    <property type="protein sequence ID" value="AHB49009.1"/>
    <property type="molecule type" value="Genomic_DNA"/>
</dbReference>
<dbReference type="STRING" id="1029756.W911_12305"/>
<dbReference type="InterPro" id="IPR010319">
    <property type="entry name" value="Transglutaminase-like_Cys_pept"/>
</dbReference>
<organism evidence="2 3">
    <name type="scientific">Hyphomicrobium nitrativorans NL23</name>
    <dbReference type="NCBI Taxonomy" id="1029756"/>
    <lineage>
        <taxon>Bacteria</taxon>
        <taxon>Pseudomonadati</taxon>
        <taxon>Pseudomonadota</taxon>
        <taxon>Alphaproteobacteria</taxon>
        <taxon>Hyphomicrobiales</taxon>
        <taxon>Hyphomicrobiaceae</taxon>
        <taxon>Hyphomicrobium</taxon>
    </lineage>
</organism>
<dbReference type="RefSeq" id="WP_023787800.1">
    <property type="nucleotide sequence ID" value="NC_022997.1"/>
</dbReference>
<evidence type="ECO:0000313" key="3">
    <source>
        <dbReference type="Proteomes" id="UP000018542"/>
    </source>
</evidence>
<evidence type="ECO:0000313" key="2">
    <source>
        <dbReference type="EMBL" id="AHB49009.1"/>
    </source>
</evidence>
<dbReference type="PANTHER" id="PTHR39327:SF1">
    <property type="entry name" value="BLR5470 PROTEIN"/>
    <property type="match status" value="1"/>
</dbReference>
<feature type="signal peptide" evidence="1">
    <location>
        <begin position="1"/>
        <end position="20"/>
    </location>
</feature>
<keyword evidence="3" id="KW-1185">Reference proteome</keyword>
<gene>
    <name evidence="2" type="ORF">W911_12305</name>
</gene>
<dbReference type="KEGG" id="hni:W911_12305"/>
<keyword evidence="1" id="KW-0732">Signal</keyword>
<dbReference type="Proteomes" id="UP000018542">
    <property type="component" value="Chromosome"/>
</dbReference>
<evidence type="ECO:0000256" key="1">
    <source>
        <dbReference type="SAM" id="SignalP"/>
    </source>
</evidence>
<dbReference type="PANTHER" id="PTHR39327">
    <property type="match status" value="1"/>
</dbReference>
<dbReference type="PATRIC" id="fig|1029756.8.peg.2556"/>
<sequence length="213" mass="24061">MKRIFMCIAAMAAFAGPAGAMPDVVVPETNTSSSPFMRVYGPAQPPYGFVRFCERNPDACRARHIEDIRFQPTPERLSELDEVNRWVNHAIAPATDMEIYGVSEFWTFPVDRGDCEDYALLKQKILIQRGWPKSSLLLTVVRDEKGEGHAVLTARTSQGDFVLDNKIDDVRLWNASGYYFLMRQSYLDPRVWVSLDVNDRTAPDAIAGVQDGR</sequence>
<protein>
    <submittedName>
        <fullName evidence="2">Transglutaminase</fullName>
    </submittedName>
</protein>
<name>V5SGC8_9HYPH</name>
<feature type="chain" id="PRO_5004740791" evidence="1">
    <location>
        <begin position="21"/>
        <end position="213"/>
    </location>
</feature>
<reference evidence="2 3" key="1">
    <citation type="journal article" date="2014" name="Genome Announc.">
        <title>Complete Genome Sequence of Hyphomicrobium nitrativorans Strain NL23, a Denitrifying Bacterium Isolated from Biofilm of a Methanol-Fed Denitrification System Treating Seawater at the Montreal Biodome.</title>
        <authorList>
            <person name="Martineau C."/>
            <person name="Villeneuve C."/>
            <person name="Mauffrey F."/>
            <person name="Villemur R."/>
        </authorList>
    </citation>
    <scope>NUCLEOTIDE SEQUENCE [LARGE SCALE GENOMIC DNA]</scope>
    <source>
        <strain evidence="2">NL23</strain>
    </source>
</reference>